<protein>
    <submittedName>
        <fullName evidence="5">Class I SAM-dependent methyltransferase</fullName>
        <ecNumber evidence="5">2.1.1.-</ecNumber>
    </submittedName>
</protein>
<evidence type="ECO:0000256" key="4">
    <source>
        <dbReference type="ARBA" id="ARBA00022691"/>
    </source>
</evidence>
<evidence type="ECO:0000256" key="1">
    <source>
        <dbReference type="ARBA" id="ARBA00022428"/>
    </source>
</evidence>
<name>A0ABU8VWF9_9BURK</name>
<organism evidence="5 6">
    <name type="scientific">Variovorax humicola</name>
    <dbReference type="NCBI Taxonomy" id="1769758"/>
    <lineage>
        <taxon>Bacteria</taxon>
        <taxon>Pseudomonadati</taxon>
        <taxon>Pseudomonadota</taxon>
        <taxon>Betaproteobacteria</taxon>
        <taxon>Burkholderiales</taxon>
        <taxon>Comamonadaceae</taxon>
        <taxon>Variovorax</taxon>
    </lineage>
</organism>
<dbReference type="CDD" id="cd02440">
    <property type="entry name" value="AdoMet_MTases"/>
    <property type="match status" value="1"/>
</dbReference>
<sequence length="271" mass="29241">MNANAPNPSDIADAPVQLPHSPLPAYYGDEAEHQRFLRRIFDETASDYDRIERVLALGTGPRYRRMALQRAGLAPGDKVIDVGIGTGLVAREACALIGAAGSLVGIDPSPGMMKEVALGGVQLRVGRAEEMPCGDGEADFLSMGYALRHVSDVGKAFAEFHRTLRPGGKLLILEISRPEGRLGNGLLKAYMRGFVPIVARVVARGRSTSELWRYYWDTIEACIAPARIIEALQAAGFEKVRRHTEVGIFSEYSAVKPGGAGHPIESHTPPA</sequence>
<keyword evidence="3 5" id="KW-0808">Transferase</keyword>
<evidence type="ECO:0000256" key="2">
    <source>
        <dbReference type="ARBA" id="ARBA00022603"/>
    </source>
</evidence>
<dbReference type="EMBL" id="JBBKZV010000003">
    <property type="protein sequence ID" value="MEJ8822047.1"/>
    <property type="molecule type" value="Genomic_DNA"/>
</dbReference>
<dbReference type="Proteomes" id="UP001363010">
    <property type="component" value="Unassembled WGS sequence"/>
</dbReference>
<dbReference type="GO" id="GO:0008168">
    <property type="term" value="F:methyltransferase activity"/>
    <property type="evidence" value="ECO:0007669"/>
    <property type="project" value="UniProtKB-KW"/>
</dbReference>
<comment type="caution">
    <text evidence="5">The sequence shown here is derived from an EMBL/GenBank/DDBJ whole genome shotgun (WGS) entry which is preliminary data.</text>
</comment>
<evidence type="ECO:0000256" key="3">
    <source>
        <dbReference type="ARBA" id="ARBA00022679"/>
    </source>
</evidence>
<dbReference type="EC" id="2.1.1.-" evidence="5"/>
<evidence type="ECO:0000313" key="5">
    <source>
        <dbReference type="EMBL" id="MEJ8822047.1"/>
    </source>
</evidence>
<dbReference type="PANTHER" id="PTHR43591:SF24">
    <property type="entry name" value="2-METHOXY-6-POLYPRENYL-1,4-BENZOQUINOL METHYLASE, MITOCHONDRIAL"/>
    <property type="match status" value="1"/>
</dbReference>
<keyword evidence="6" id="KW-1185">Reference proteome</keyword>
<dbReference type="InterPro" id="IPR029063">
    <property type="entry name" value="SAM-dependent_MTases_sf"/>
</dbReference>
<dbReference type="GO" id="GO:0032259">
    <property type="term" value="P:methylation"/>
    <property type="evidence" value="ECO:0007669"/>
    <property type="project" value="UniProtKB-KW"/>
</dbReference>
<reference evidence="5 6" key="1">
    <citation type="submission" date="2024-03" db="EMBL/GenBank/DDBJ databases">
        <title>Novel species of the genus Variovorax.</title>
        <authorList>
            <person name="Liu Q."/>
            <person name="Xin Y.-H."/>
        </authorList>
    </citation>
    <scope>NUCLEOTIDE SEQUENCE [LARGE SCALE GENOMIC DNA]</scope>
    <source>
        <strain evidence="5 6">KACC 18501</strain>
    </source>
</reference>
<keyword evidence="2 5" id="KW-0489">Methyltransferase</keyword>
<keyword evidence="4" id="KW-0949">S-adenosyl-L-methionine</keyword>
<dbReference type="PANTHER" id="PTHR43591">
    <property type="entry name" value="METHYLTRANSFERASE"/>
    <property type="match status" value="1"/>
</dbReference>
<dbReference type="PROSITE" id="PS51608">
    <property type="entry name" value="SAM_MT_UBIE"/>
    <property type="match status" value="1"/>
</dbReference>
<dbReference type="RefSeq" id="WP_340363092.1">
    <property type="nucleotide sequence ID" value="NZ_JBBKZV010000003.1"/>
</dbReference>
<gene>
    <name evidence="5" type="ORF">WKW80_08345</name>
</gene>
<dbReference type="Gene3D" id="3.40.50.150">
    <property type="entry name" value="Vaccinia Virus protein VP39"/>
    <property type="match status" value="1"/>
</dbReference>
<dbReference type="Pfam" id="PF01209">
    <property type="entry name" value="Ubie_methyltran"/>
    <property type="match status" value="1"/>
</dbReference>
<keyword evidence="1" id="KW-0474">Menaquinone biosynthesis</keyword>
<dbReference type="SUPFAM" id="SSF53335">
    <property type="entry name" value="S-adenosyl-L-methionine-dependent methyltransferases"/>
    <property type="match status" value="1"/>
</dbReference>
<dbReference type="InterPro" id="IPR004033">
    <property type="entry name" value="UbiE/COQ5_MeTrFase"/>
</dbReference>
<proteinExistence type="predicted"/>
<evidence type="ECO:0000313" key="6">
    <source>
        <dbReference type="Proteomes" id="UP001363010"/>
    </source>
</evidence>
<accession>A0ABU8VWF9</accession>